<organism evidence="4 5">
    <name type="scientific">Thermaerobacter composti</name>
    <dbReference type="NCBI Taxonomy" id="554949"/>
    <lineage>
        <taxon>Bacteria</taxon>
        <taxon>Bacillati</taxon>
        <taxon>Bacillota</taxon>
        <taxon>Clostridia</taxon>
        <taxon>Eubacteriales</taxon>
        <taxon>Clostridiales Family XVII. Incertae Sedis</taxon>
        <taxon>Thermaerobacter</taxon>
    </lineage>
</organism>
<dbReference type="EMBL" id="CP132508">
    <property type="protein sequence ID" value="WPD18823.1"/>
    <property type="molecule type" value="Genomic_DNA"/>
</dbReference>
<reference evidence="4 5" key="1">
    <citation type="submission" date="2023-08" db="EMBL/GenBank/DDBJ databases">
        <title>Genome sequence of Thermaerobacter compostii strain Ins1, a spore-forming filamentous bacterium isolated from a deep geothermal reservoir.</title>
        <authorList>
            <person name="Bregnard D."/>
            <person name="Gonzalez D."/>
            <person name="Junier P."/>
        </authorList>
    </citation>
    <scope>NUCLEOTIDE SEQUENCE [LARGE SCALE GENOMIC DNA]</scope>
    <source>
        <strain evidence="4 5">Ins1</strain>
    </source>
</reference>
<feature type="signal peptide" evidence="3">
    <location>
        <begin position="1"/>
        <end position="22"/>
    </location>
</feature>
<gene>
    <name evidence="4" type="ORF">Q5761_10730</name>
</gene>
<dbReference type="NCBIfam" id="TIGR01098">
    <property type="entry name" value="3A0109s03R"/>
    <property type="match status" value="1"/>
</dbReference>
<protein>
    <submittedName>
        <fullName evidence="4">Phosphate/phosphite/phosphonate ABC transporter substrate-binding protein</fullName>
    </submittedName>
</protein>
<evidence type="ECO:0000313" key="4">
    <source>
        <dbReference type="EMBL" id="WPD18823.1"/>
    </source>
</evidence>
<evidence type="ECO:0000313" key="5">
    <source>
        <dbReference type="Proteomes" id="UP001304683"/>
    </source>
</evidence>
<feature type="chain" id="PRO_5045859759" evidence="3">
    <location>
        <begin position="23"/>
        <end position="313"/>
    </location>
</feature>
<dbReference type="InterPro" id="IPR005770">
    <property type="entry name" value="PhnD"/>
</dbReference>
<dbReference type="SUPFAM" id="SSF53850">
    <property type="entry name" value="Periplasmic binding protein-like II"/>
    <property type="match status" value="1"/>
</dbReference>
<keyword evidence="2 3" id="KW-0732">Signal</keyword>
<evidence type="ECO:0000256" key="1">
    <source>
        <dbReference type="ARBA" id="ARBA00007162"/>
    </source>
</evidence>
<dbReference type="Pfam" id="PF12974">
    <property type="entry name" value="Phosphonate-bd"/>
    <property type="match status" value="1"/>
</dbReference>
<dbReference type="CDD" id="cd01071">
    <property type="entry name" value="PBP2_PhnD_like"/>
    <property type="match status" value="1"/>
</dbReference>
<dbReference type="PROSITE" id="PS51257">
    <property type="entry name" value="PROKAR_LIPOPROTEIN"/>
    <property type="match status" value="1"/>
</dbReference>
<sequence length="313" mass="34124">MPKRRGASLLVALLLVASFVLAACGGGGQQAQEGQSGQEGQPQAKDPEELVMGFVPSQNATTLQETAEPLGEMLSKELGIPVEVFVSTNFIGLVEAMAAEQVHIGFLNPFAYVIAKDRGDPVEVMFKTVRQGKDSYRAQIFVHADSGITDLQQLKGKKFAFVDPASTSGYLFAAHVLKRNGIDPEKDIQPVMAGSHDAAVLSVYNRQTDAGASFEDARTLLQKDYPDVMDKVKVIAYSDPIPNDTISVVSWLSDDLKRRIHDAFVKIAQTEEGKKVLFDIYEIEGLTDAQDDDFDIIRSVAKDMGIDLEELAD</sequence>
<dbReference type="RefSeq" id="WP_318750595.1">
    <property type="nucleotide sequence ID" value="NZ_CP132508.1"/>
</dbReference>
<comment type="similarity">
    <text evidence="1">Belongs to the phosphate/phosphite/phosphonate binding protein family.</text>
</comment>
<dbReference type="Proteomes" id="UP001304683">
    <property type="component" value="Chromosome"/>
</dbReference>
<dbReference type="PANTHER" id="PTHR35841:SF1">
    <property type="entry name" value="PHOSPHONATES-BINDING PERIPLASMIC PROTEIN"/>
    <property type="match status" value="1"/>
</dbReference>
<dbReference type="PANTHER" id="PTHR35841">
    <property type="entry name" value="PHOSPHONATES-BINDING PERIPLASMIC PROTEIN"/>
    <property type="match status" value="1"/>
</dbReference>
<proteinExistence type="inferred from homology"/>
<evidence type="ECO:0000256" key="3">
    <source>
        <dbReference type="SAM" id="SignalP"/>
    </source>
</evidence>
<name>A0ABZ0QMV9_9FIRM</name>
<evidence type="ECO:0000256" key="2">
    <source>
        <dbReference type="ARBA" id="ARBA00022729"/>
    </source>
</evidence>
<accession>A0ABZ0QMV9</accession>
<dbReference type="Gene3D" id="3.40.190.10">
    <property type="entry name" value="Periplasmic binding protein-like II"/>
    <property type="match status" value="2"/>
</dbReference>
<keyword evidence="5" id="KW-1185">Reference proteome</keyword>